<feature type="compositionally biased region" description="Basic and acidic residues" evidence="3">
    <location>
        <begin position="1"/>
        <end position="19"/>
    </location>
</feature>
<dbReference type="Gene3D" id="3.30.390.110">
    <property type="match status" value="1"/>
</dbReference>
<dbReference type="InterPro" id="IPR029004">
    <property type="entry name" value="Ribosomal_eL28/Mak16"/>
</dbReference>
<accession>A0A9Q0X7V6</accession>
<dbReference type="PANTHER" id="PTHR23405">
    <property type="entry name" value="MAINTENANCE OF KILLER 16 MAK16 PROTEIN-RELATED"/>
    <property type="match status" value="1"/>
</dbReference>
<dbReference type="GO" id="GO:0030687">
    <property type="term" value="C:preribosome, large subunit precursor"/>
    <property type="evidence" value="ECO:0007669"/>
    <property type="project" value="TreeGrafter"/>
</dbReference>
<dbReference type="GO" id="GO:0005730">
    <property type="term" value="C:nucleolus"/>
    <property type="evidence" value="ECO:0007669"/>
    <property type="project" value="TreeGrafter"/>
</dbReference>
<evidence type="ECO:0000313" key="6">
    <source>
        <dbReference type="Proteomes" id="UP001142489"/>
    </source>
</evidence>
<evidence type="ECO:0000259" key="4">
    <source>
        <dbReference type="Pfam" id="PF01778"/>
    </source>
</evidence>
<evidence type="ECO:0000256" key="1">
    <source>
        <dbReference type="ARBA" id="ARBA00004123"/>
    </source>
</evidence>
<comment type="caution">
    <text evidence="5">The sequence shown here is derived from an EMBL/GenBank/DDBJ whole genome shotgun (WGS) entry which is preliminary data.</text>
</comment>
<feature type="domain" description="Ribosomal eL28/Mak16" evidence="4">
    <location>
        <begin position="128"/>
        <end position="186"/>
    </location>
</feature>
<protein>
    <recommendedName>
        <fullName evidence="4">Ribosomal eL28/Mak16 domain-containing protein</fullName>
    </recommendedName>
</protein>
<dbReference type="OrthoDB" id="10251342at2759"/>
<name>A0A9Q0X7V6_9SAUR</name>
<sequence>MHSDDVSWEARDDEGRGREALPGANASVGIRYGGAGRGGARATRRPSRGPPSFQAGHSCTWEWVTGGSRLLSFRAAAEWDRGRARAVADPGSRFPVPILEHRNRSEVKLGSHTQYLPDLSFSSLSLTKTQNFCRNEFNITGLCNRSSCPLANSQYATIKEEKGQCYLYMKTIERAAFPNRLWERVSPSSVLVL</sequence>
<feature type="region of interest" description="Disordered" evidence="3">
    <location>
        <begin position="1"/>
        <end position="54"/>
    </location>
</feature>
<proteinExistence type="predicted"/>
<dbReference type="PANTHER" id="PTHR23405:SF4">
    <property type="entry name" value="PROTEIN MAK16 HOMOLOG"/>
    <property type="match status" value="1"/>
</dbReference>
<dbReference type="GO" id="GO:0000460">
    <property type="term" value="P:maturation of 5.8S rRNA"/>
    <property type="evidence" value="ECO:0007669"/>
    <property type="project" value="TreeGrafter"/>
</dbReference>
<dbReference type="GO" id="GO:0000470">
    <property type="term" value="P:maturation of LSU-rRNA"/>
    <property type="evidence" value="ECO:0007669"/>
    <property type="project" value="TreeGrafter"/>
</dbReference>
<dbReference type="EMBL" id="JAPFRF010000022">
    <property type="protein sequence ID" value="KAJ7305115.1"/>
    <property type="molecule type" value="Genomic_DNA"/>
</dbReference>
<evidence type="ECO:0000256" key="3">
    <source>
        <dbReference type="SAM" id="MobiDB-lite"/>
    </source>
</evidence>
<organism evidence="5 6">
    <name type="scientific">Phrynocephalus forsythii</name>
    <dbReference type="NCBI Taxonomy" id="171643"/>
    <lineage>
        <taxon>Eukaryota</taxon>
        <taxon>Metazoa</taxon>
        <taxon>Chordata</taxon>
        <taxon>Craniata</taxon>
        <taxon>Vertebrata</taxon>
        <taxon>Euteleostomi</taxon>
        <taxon>Lepidosauria</taxon>
        <taxon>Squamata</taxon>
        <taxon>Bifurcata</taxon>
        <taxon>Unidentata</taxon>
        <taxon>Episquamata</taxon>
        <taxon>Toxicofera</taxon>
        <taxon>Iguania</taxon>
        <taxon>Acrodonta</taxon>
        <taxon>Agamidae</taxon>
        <taxon>Agaminae</taxon>
        <taxon>Phrynocephalus</taxon>
    </lineage>
</organism>
<dbReference type="Proteomes" id="UP001142489">
    <property type="component" value="Unassembled WGS sequence"/>
</dbReference>
<reference evidence="5" key="1">
    <citation type="journal article" date="2023" name="DNA Res.">
        <title>Chromosome-level genome assembly of Phrynocephalus forsythii using third-generation DNA sequencing and Hi-C analysis.</title>
        <authorList>
            <person name="Qi Y."/>
            <person name="Zhao W."/>
            <person name="Zhao Y."/>
            <person name="Niu C."/>
            <person name="Cao S."/>
            <person name="Zhang Y."/>
        </authorList>
    </citation>
    <scope>NUCLEOTIDE SEQUENCE</scope>
    <source>
        <tissue evidence="5">Muscle</tissue>
    </source>
</reference>
<keyword evidence="6" id="KW-1185">Reference proteome</keyword>
<comment type="subcellular location">
    <subcellularLocation>
        <location evidence="1">Nucleus</location>
    </subcellularLocation>
</comment>
<keyword evidence="2" id="KW-0539">Nucleus</keyword>
<dbReference type="AlphaFoldDB" id="A0A9Q0X7V6"/>
<dbReference type="Pfam" id="PF01778">
    <property type="entry name" value="Ribosomal_L28e"/>
    <property type="match status" value="1"/>
</dbReference>
<gene>
    <name evidence="5" type="ORF">JRQ81_010970</name>
</gene>
<evidence type="ECO:0000256" key="2">
    <source>
        <dbReference type="ARBA" id="ARBA00023242"/>
    </source>
</evidence>
<evidence type="ECO:0000313" key="5">
    <source>
        <dbReference type="EMBL" id="KAJ7305115.1"/>
    </source>
</evidence>